<keyword evidence="3" id="KW-1185">Reference proteome</keyword>
<sequence>MNNKKDSQIVSWLEEISDFEDASTQIVDEYVSDSDRSCHHSEHNTETKQSTESDAFNTKVSSPIGMPSEIPPIRRQRTSTSDISMKEEYSVGRMTGRWPMRLFFSVMNIAGINSQIIYNANTEQLMLRRGYLKEIAMELVKQYMITRSSIDTLNIPLRNKISSFVPAEQASSSKKEGKCSICSSKKNRRTKKGCSWCPKLLCNEH</sequence>
<reference evidence="2" key="1">
    <citation type="submission" date="2021-04" db="EMBL/GenBank/DDBJ databases">
        <authorList>
            <person name="Tunstrom K."/>
        </authorList>
    </citation>
    <scope>NUCLEOTIDE SEQUENCE</scope>
</reference>
<dbReference type="EMBL" id="CAJQZP010001153">
    <property type="protein sequence ID" value="CAG5023366.1"/>
    <property type="molecule type" value="Genomic_DNA"/>
</dbReference>
<organism evidence="2 3">
    <name type="scientific">Parnassius apollo</name>
    <name type="common">Apollo butterfly</name>
    <name type="synonym">Papilio apollo</name>
    <dbReference type="NCBI Taxonomy" id="110799"/>
    <lineage>
        <taxon>Eukaryota</taxon>
        <taxon>Metazoa</taxon>
        <taxon>Ecdysozoa</taxon>
        <taxon>Arthropoda</taxon>
        <taxon>Hexapoda</taxon>
        <taxon>Insecta</taxon>
        <taxon>Pterygota</taxon>
        <taxon>Neoptera</taxon>
        <taxon>Endopterygota</taxon>
        <taxon>Lepidoptera</taxon>
        <taxon>Glossata</taxon>
        <taxon>Ditrysia</taxon>
        <taxon>Papilionoidea</taxon>
        <taxon>Papilionidae</taxon>
        <taxon>Parnassiinae</taxon>
        <taxon>Parnassini</taxon>
        <taxon>Parnassius</taxon>
        <taxon>Parnassius</taxon>
    </lineage>
</organism>
<evidence type="ECO:0000313" key="2">
    <source>
        <dbReference type="EMBL" id="CAG5023366.1"/>
    </source>
</evidence>
<feature type="compositionally biased region" description="Basic and acidic residues" evidence="1">
    <location>
        <begin position="33"/>
        <end position="51"/>
    </location>
</feature>
<dbReference type="AlphaFoldDB" id="A0A8S3XJB1"/>
<name>A0A8S3XJB1_PARAO</name>
<dbReference type="OrthoDB" id="10057959at2759"/>
<protein>
    <submittedName>
        <fullName evidence="2">(apollo) hypothetical protein</fullName>
    </submittedName>
</protein>
<feature type="compositionally biased region" description="Polar residues" evidence="1">
    <location>
        <begin position="52"/>
        <end position="61"/>
    </location>
</feature>
<evidence type="ECO:0000313" key="3">
    <source>
        <dbReference type="Proteomes" id="UP000691718"/>
    </source>
</evidence>
<gene>
    <name evidence="2" type="ORF">PAPOLLO_LOCUS17937</name>
</gene>
<accession>A0A8S3XJB1</accession>
<feature type="region of interest" description="Disordered" evidence="1">
    <location>
        <begin position="31"/>
        <end position="80"/>
    </location>
</feature>
<evidence type="ECO:0000256" key="1">
    <source>
        <dbReference type="SAM" id="MobiDB-lite"/>
    </source>
</evidence>
<dbReference type="Proteomes" id="UP000691718">
    <property type="component" value="Unassembled WGS sequence"/>
</dbReference>
<proteinExistence type="predicted"/>
<comment type="caution">
    <text evidence="2">The sequence shown here is derived from an EMBL/GenBank/DDBJ whole genome shotgun (WGS) entry which is preliminary data.</text>
</comment>